<dbReference type="PANTHER" id="PTHR43780:SF2">
    <property type="entry name" value="1-AMINOCYCLOPROPANE-1-CARBOXYLATE DEAMINASE-RELATED"/>
    <property type="match status" value="1"/>
</dbReference>
<protein>
    <submittedName>
        <fullName evidence="7">1-Aminocyclopropane-1-carboxylate deaminase</fullName>
    </submittedName>
</protein>
<dbReference type="InterPro" id="IPR036052">
    <property type="entry name" value="TrpB-like_PALP_sf"/>
</dbReference>
<proteinExistence type="inferred from homology"/>
<comment type="similarity">
    <text evidence="2">Belongs to the ACC deaminase/D-cysteine desulfhydrase family.</text>
</comment>
<keyword evidence="3 5" id="KW-0663">Pyridoxal phosphate</keyword>
<evidence type="ECO:0000259" key="6">
    <source>
        <dbReference type="Pfam" id="PF00291"/>
    </source>
</evidence>
<dbReference type="InterPro" id="IPR027278">
    <property type="entry name" value="ACCD_DCysDesulf"/>
</dbReference>
<feature type="modified residue" description="N6-(pyridoxal phosphate)lysine" evidence="5">
    <location>
        <position position="60"/>
    </location>
</feature>
<evidence type="ECO:0000256" key="4">
    <source>
        <dbReference type="PIRSR" id="PIRSR006278-1"/>
    </source>
</evidence>
<dbReference type="Pfam" id="PF00291">
    <property type="entry name" value="PALP"/>
    <property type="match status" value="1"/>
</dbReference>
<dbReference type="PANTHER" id="PTHR43780">
    <property type="entry name" value="1-AMINOCYCLOPROPANE-1-CARBOXYLATE DEAMINASE-RELATED"/>
    <property type="match status" value="1"/>
</dbReference>
<dbReference type="EMBL" id="AB728560">
    <property type="protein sequence ID" value="BBD49890.1"/>
    <property type="molecule type" value="Genomic_DNA"/>
</dbReference>
<dbReference type="AlphaFoldDB" id="A0A3G9ES23"/>
<dbReference type="InterPro" id="IPR001926">
    <property type="entry name" value="TrpB-like_PALP"/>
</dbReference>
<dbReference type="Gene3D" id="3.40.50.1100">
    <property type="match status" value="2"/>
</dbReference>
<evidence type="ECO:0000256" key="5">
    <source>
        <dbReference type="PIRSR" id="PIRSR006278-2"/>
    </source>
</evidence>
<dbReference type="GO" id="GO:0019148">
    <property type="term" value="F:D-cysteine desulfhydrase activity"/>
    <property type="evidence" value="ECO:0007669"/>
    <property type="project" value="TreeGrafter"/>
</dbReference>
<evidence type="ECO:0000256" key="3">
    <source>
        <dbReference type="ARBA" id="ARBA00022898"/>
    </source>
</evidence>
<dbReference type="PIRSF" id="PIRSF006278">
    <property type="entry name" value="ACCD_DCysDesulf"/>
    <property type="match status" value="1"/>
</dbReference>
<organism evidence="7">
    <name type="scientific">Alteromonadaceae bacterium PE-TB08W</name>
    <dbReference type="NCBI Taxonomy" id="1199097"/>
    <lineage>
        <taxon>Bacteria</taxon>
        <taxon>Pseudomonadati</taxon>
        <taxon>Pseudomonadota</taxon>
        <taxon>Gammaproteobacteria</taxon>
        <taxon>Alteromonadales</taxon>
        <taxon>Alteromonadaceae</taxon>
    </lineage>
</organism>
<evidence type="ECO:0000313" key="7">
    <source>
        <dbReference type="EMBL" id="BBD49890.1"/>
    </source>
</evidence>
<reference evidence="7" key="1">
    <citation type="journal article" date="2019" name="Microbes Environ.">
        <title>Genetic and Physiological Characteristics of a Novel Marine Propylene-Assimilating Halieaceae Bacterium Isolated from Seawater and the Diversity of Its Alkene and Epoxide Metabolism Genes.</title>
        <authorList>
            <person name="Suzuki T."/>
            <person name="Yazawa T."/>
            <person name="Morishita N."/>
            <person name="Maruyama A."/>
            <person name="Fuse H."/>
        </authorList>
    </citation>
    <scope>NUCLEOTIDE SEQUENCE</scope>
    <source>
        <strain evidence="7">PE-TB08W</strain>
    </source>
</reference>
<comment type="cofactor">
    <cofactor evidence="1">
        <name>pyridoxal 5'-phosphate</name>
        <dbReference type="ChEBI" id="CHEBI:597326"/>
    </cofactor>
</comment>
<evidence type="ECO:0000256" key="2">
    <source>
        <dbReference type="ARBA" id="ARBA00008639"/>
    </source>
</evidence>
<dbReference type="SUPFAM" id="SSF53686">
    <property type="entry name" value="Tryptophan synthase beta subunit-like PLP-dependent enzymes"/>
    <property type="match status" value="1"/>
</dbReference>
<feature type="domain" description="Tryptophan synthase beta chain-like PALP" evidence="6">
    <location>
        <begin position="23"/>
        <end position="326"/>
    </location>
</feature>
<name>A0A3G9ES23_9ALTE</name>
<accession>A0A3G9ES23</accession>
<gene>
    <name evidence="7" type="primary">ACC</name>
</gene>
<sequence>MDPQSETHSIQSLRAAIPREKVAEYPTPLIRADRLALELKAERFFFKRDDLISFGLGGNKTRGLEVILSDALRRKADTLVTGAGVLSNHVRTAAAFASAYGMDCEAVYWGSAPSSAIGNYAIVQMLGAKLNFTDELDRTSVDRHIDYVVQRLRDKGRKSYAIPRGGACGHGVLGHVLAVCELFQQCNELGIEPDRIVLGAGSGGTYAGWLLGIRLLDLPWLVEGFSVSRPREDMENQVLALISEAEAILGVKAQFRREDLQIRDGFIGEGYGIPSIEGNEAIQLVCKTEGVLLDPVYTGKAMAGFKSEIQTGKLSRSGTTVFIHTGGEPNYYSLSN</sequence>
<feature type="active site" description="Nucleophile" evidence="4">
    <location>
        <position position="87"/>
    </location>
</feature>
<evidence type="ECO:0000256" key="1">
    <source>
        <dbReference type="ARBA" id="ARBA00001933"/>
    </source>
</evidence>